<dbReference type="EMBL" id="JBHLXH010000002">
    <property type="protein sequence ID" value="MFC0223808.1"/>
    <property type="molecule type" value="Genomic_DNA"/>
</dbReference>
<evidence type="ECO:0000313" key="1">
    <source>
        <dbReference type="EMBL" id="MFC0223808.1"/>
    </source>
</evidence>
<gene>
    <name evidence="1" type="ORF">ACFFJG_15075</name>
</gene>
<reference evidence="1 2" key="1">
    <citation type="submission" date="2024-09" db="EMBL/GenBank/DDBJ databases">
        <authorList>
            <person name="Sun Q."/>
            <person name="Mori K."/>
        </authorList>
    </citation>
    <scope>NUCLEOTIDE SEQUENCE [LARGE SCALE GENOMIC DNA]</scope>
    <source>
        <strain evidence="1 2">CCM 8654</strain>
    </source>
</reference>
<evidence type="ECO:0000313" key="2">
    <source>
        <dbReference type="Proteomes" id="UP001589698"/>
    </source>
</evidence>
<dbReference type="RefSeq" id="WP_378519604.1">
    <property type="nucleotide sequence ID" value="NZ_CBCSDI010000065.1"/>
</dbReference>
<organism evidence="1 2">
    <name type="scientific">Nocardioides zeicaulis</name>
    <dbReference type="NCBI Taxonomy" id="1776857"/>
    <lineage>
        <taxon>Bacteria</taxon>
        <taxon>Bacillati</taxon>
        <taxon>Actinomycetota</taxon>
        <taxon>Actinomycetes</taxon>
        <taxon>Propionibacteriales</taxon>
        <taxon>Nocardioidaceae</taxon>
        <taxon>Nocardioides</taxon>
    </lineage>
</organism>
<proteinExistence type="predicted"/>
<dbReference type="Proteomes" id="UP001589698">
    <property type="component" value="Unassembled WGS sequence"/>
</dbReference>
<name>A0ABV6E4J3_9ACTN</name>
<keyword evidence="2" id="KW-1185">Reference proteome</keyword>
<accession>A0ABV6E4J3</accession>
<sequence>MIRDMWTGERVRDPELVDAYAAVEDLASWSPWMPLADAVPVAPREPGVYLLRDPADQVVVHVGMAGERAGAGRAQGLHGRLADHVGGSGAVGGFDEAALDRALADATWLAQQLRRLREQGPRRARRWAADAVRHLSPEVSWAVRPERADAAFLETEVLLVLRPLGLWSR</sequence>
<evidence type="ECO:0008006" key="3">
    <source>
        <dbReference type="Google" id="ProtNLM"/>
    </source>
</evidence>
<protein>
    <recommendedName>
        <fullName evidence="3">GIY-YIG nuclease family protein</fullName>
    </recommendedName>
</protein>
<comment type="caution">
    <text evidence="1">The sequence shown here is derived from an EMBL/GenBank/DDBJ whole genome shotgun (WGS) entry which is preliminary data.</text>
</comment>